<dbReference type="SUPFAM" id="SSF54060">
    <property type="entry name" value="His-Me finger endonucleases"/>
    <property type="match status" value="1"/>
</dbReference>
<sequence length="377" mass="42432">MGHWYFKAGLSLLLIAMVIGQCHFTWDETKRTNFGFLTYRDADGADHMQGVVSNGGTVYMNCHDPRNPKNGIIKHLTCNNNQFQAPLPLCEHMKSTEVKEINDNSCPATMFATGVMIRGVFVELFRSCYDKTNLRAIFSKNNVYKSTFFGPNAGIRYECGKVASTKNMEAYKKENVYQSFLNIYGSNPYITSNKVIVITRGHLSSATEYLLRNQKCASFKYVNVIPQFQSIKDGNWNKIEKWVNSQVPDYSHLRVETGGIGVLKLPDVNGNLKPAFLLRGNQIPVPEWTYKLIKDASNQPIHAILTSNNIYGGNVPAPPFCMEISCPGFDNTDASDQGYTYCCDAHTFNPPRELNMYTSNPTNQNSCNNCENESHLL</sequence>
<dbReference type="InterPro" id="IPR044929">
    <property type="entry name" value="DNA/RNA_non-sp_Endonuclease_sf"/>
</dbReference>
<dbReference type="Gene3D" id="3.40.570.10">
    <property type="entry name" value="Extracellular Endonuclease, subunit A"/>
    <property type="match status" value="1"/>
</dbReference>
<dbReference type="SMART" id="SM00892">
    <property type="entry name" value="Endonuclease_NS"/>
    <property type="match status" value="1"/>
</dbReference>
<evidence type="ECO:0000313" key="8">
    <source>
        <dbReference type="RefSeq" id="XP_030370978.1"/>
    </source>
</evidence>
<keyword evidence="2" id="KW-0540">Nuclease</keyword>
<dbReference type="AlphaFoldDB" id="A0A6J2T785"/>
<dbReference type="GO" id="GO:0005743">
    <property type="term" value="C:mitochondrial inner membrane"/>
    <property type="evidence" value="ECO:0007669"/>
    <property type="project" value="TreeGrafter"/>
</dbReference>
<dbReference type="GeneID" id="115621461"/>
<dbReference type="GO" id="GO:0046872">
    <property type="term" value="F:metal ion binding"/>
    <property type="evidence" value="ECO:0007669"/>
    <property type="project" value="InterPro"/>
</dbReference>
<dbReference type="InterPro" id="IPR001604">
    <property type="entry name" value="Endo_G_ENPP1-like_dom"/>
</dbReference>
<proteinExistence type="inferred from homology"/>
<keyword evidence="7" id="KW-1185">Reference proteome</keyword>
<keyword evidence="3" id="KW-0255">Endonuclease</keyword>
<feature type="domain" description="DNA/RNA non-specific endonuclease/pyrophosphatase/phosphodiesterase" evidence="6">
    <location>
        <begin position="121"/>
        <end position="348"/>
    </location>
</feature>
<evidence type="ECO:0000256" key="5">
    <source>
        <dbReference type="SAM" id="SignalP"/>
    </source>
</evidence>
<comment type="similarity">
    <text evidence="1">Belongs to the DNA/RNA non-specific endonuclease family.</text>
</comment>
<feature type="signal peptide" evidence="5">
    <location>
        <begin position="1"/>
        <end position="20"/>
    </location>
</feature>
<dbReference type="OrthoDB" id="8194122at2759"/>
<evidence type="ECO:0000313" key="7">
    <source>
        <dbReference type="Proteomes" id="UP000504634"/>
    </source>
</evidence>
<keyword evidence="3" id="KW-0378">Hydrolase</keyword>
<dbReference type="GO" id="GO:0003676">
    <property type="term" value="F:nucleic acid binding"/>
    <property type="evidence" value="ECO:0007669"/>
    <property type="project" value="InterPro"/>
</dbReference>
<dbReference type="InterPro" id="IPR044925">
    <property type="entry name" value="His-Me_finger_sf"/>
</dbReference>
<evidence type="ECO:0000256" key="3">
    <source>
        <dbReference type="ARBA" id="ARBA00022759"/>
    </source>
</evidence>
<dbReference type="GO" id="GO:0006309">
    <property type="term" value="P:apoptotic DNA fragmentation"/>
    <property type="evidence" value="ECO:0007669"/>
    <property type="project" value="TreeGrafter"/>
</dbReference>
<dbReference type="GO" id="GO:0005634">
    <property type="term" value="C:nucleus"/>
    <property type="evidence" value="ECO:0007669"/>
    <property type="project" value="TreeGrafter"/>
</dbReference>
<evidence type="ECO:0000256" key="2">
    <source>
        <dbReference type="ARBA" id="ARBA00022722"/>
    </source>
</evidence>
<dbReference type="PANTHER" id="PTHR13966:SF17">
    <property type="entry name" value="ENDONUCLEASE-RELATED"/>
    <property type="match status" value="1"/>
</dbReference>
<organism evidence="7 8">
    <name type="scientific">Drosophila lebanonensis</name>
    <name type="common">Fruit fly</name>
    <name type="synonym">Scaptodrosophila lebanonensis</name>
    <dbReference type="NCBI Taxonomy" id="7225"/>
    <lineage>
        <taxon>Eukaryota</taxon>
        <taxon>Metazoa</taxon>
        <taxon>Ecdysozoa</taxon>
        <taxon>Arthropoda</taxon>
        <taxon>Hexapoda</taxon>
        <taxon>Insecta</taxon>
        <taxon>Pterygota</taxon>
        <taxon>Neoptera</taxon>
        <taxon>Endopterygota</taxon>
        <taxon>Diptera</taxon>
        <taxon>Brachycera</taxon>
        <taxon>Muscomorpha</taxon>
        <taxon>Ephydroidea</taxon>
        <taxon>Drosophilidae</taxon>
        <taxon>Scaptodrosophila</taxon>
    </lineage>
</organism>
<dbReference type="Proteomes" id="UP000504634">
    <property type="component" value="Unplaced"/>
</dbReference>
<feature type="chain" id="PRO_5026662455" evidence="5">
    <location>
        <begin position="21"/>
        <end position="377"/>
    </location>
</feature>
<dbReference type="Pfam" id="PF01223">
    <property type="entry name" value="Endonuclease_NS"/>
    <property type="match status" value="1"/>
</dbReference>
<dbReference type="InterPro" id="IPR040255">
    <property type="entry name" value="Non-specific_endonuclease"/>
</dbReference>
<accession>A0A6J2T785</accession>
<reference evidence="8" key="1">
    <citation type="submission" date="2025-08" db="UniProtKB">
        <authorList>
            <consortium name="RefSeq"/>
        </authorList>
    </citation>
    <scope>IDENTIFICATION</scope>
    <source>
        <strain evidence="8">11010-0011.00</strain>
        <tissue evidence="8">Whole body</tissue>
    </source>
</reference>
<evidence type="ECO:0000259" key="6">
    <source>
        <dbReference type="SMART" id="SM00892"/>
    </source>
</evidence>
<feature type="active site" description="Proton acceptor" evidence="4">
    <location>
        <position position="202"/>
    </location>
</feature>
<dbReference type="RefSeq" id="XP_030370978.1">
    <property type="nucleotide sequence ID" value="XM_030515118.1"/>
</dbReference>
<protein>
    <submittedName>
        <fullName evidence="8">Uncharacterized protein LOC115621461</fullName>
    </submittedName>
</protein>
<evidence type="ECO:0000256" key="1">
    <source>
        <dbReference type="ARBA" id="ARBA00010052"/>
    </source>
</evidence>
<evidence type="ECO:0000256" key="4">
    <source>
        <dbReference type="PIRSR" id="PIRSR640255-1"/>
    </source>
</evidence>
<dbReference type="GO" id="GO:0000014">
    <property type="term" value="F:single-stranded DNA endodeoxyribonuclease activity"/>
    <property type="evidence" value="ECO:0007669"/>
    <property type="project" value="TreeGrafter"/>
</dbReference>
<gene>
    <name evidence="8" type="primary">LOC115621461</name>
</gene>
<name>A0A6J2T785_DROLE</name>
<dbReference type="GO" id="GO:0004521">
    <property type="term" value="F:RNA endonuclease activity"/>
    <property type="evidence" value="ECO:0007669"/>
    <property type="project" value="TreeGrafter"/>
</dbReference>
<keyword evidence="5" id="KW-0732">Signal</keyword>
<dbReference type="PANTHER" id="PTHR13966">
    <property type="entry name" value="ENDONUCLEASE RELATED"/>
    <property type="match status" value="1"/>
</dbReference>